<keyword evidence="2" id="KW-1185">Reference proteome</keyword>
<name>A0A433CW35_9FUNG</name>
<evidence type="ECO:0000313" key="2">
    <source>
        <dbReference type="Proteomes" id="UP000268093"/>
    </source>
</evidence>
<sequence length="148" mass="16116">MWRACGLPQGFMDGGRIVQEQHRSIHVISPIVLLSHYSHVISSIVLSSCPPVILSSCHFVVLSSHCPVIPLSCHPIISSSHCPIVLVLLSIFLPGLSSAVYSTTSRTTQLPSPSVDHWRTFDAMIGLHPCILTPHVSIRMLAKSAYLS</sequence>
<comment type="caution">
    <text evidence="1">The sequence shown here is derived from an EMBL/GenBank/DDBJ whole genome shotgun (WGS) entry which is preliminary data.</text>
</comment>
<dbReference type="Proteomes" id="UP000268093">
    <property type="component" value="Unassembled WGS sequence"/>
</dbReference>
<organism evidence="1 2">
    <name type="scientific">Jimgerdemannia flammicorona</name>
    <dbReference type="NCBI Taxonomy" id="994334"/>
    <lineage>
        <taxon>Eukaryota</taxon>
        <taxon>Fungi</taxon>
        <taxon>Fungi incertae sedis</taxon>
        <taxon>Mucoromycota</taxon>
        <taxon>Mucoromycotina</taxon>
        <taxon>Endogonomycetes</taxon>
        <taxon>Endogonales</taxon>
        <taxon>Endogonaceae</taxon>
        <taxon>Jimgerdemannia</taxon>
    </lineage>
</organism>
<gene>
    <name evidence="1" type="ORF">BC936DRAFT_138179</name>
</gene>
<dbReference type="EMBL" id="RBNI01012645">
    <property type="protein sequence ID" value="RUP42717.1"/>
    <property type="molecule type" value="Genomic_DNA"/>
</dbReference>
<proteinExistence type="predicted"/>
<reference evidence="1 2" key="1">
    <citation type="journal article" date="2018" name="New Phytol.">
        <title>Phylogenomics of Endogonaceae and evolution of mycorrhizas within Mucoromycota.</title>
        <authorList>
            <person name="Chang Y."/>
            <person name="Desiro A."/>
            <person name="Na H."/>
            <person name="Sandor L."/>
            <person name="Lipzen A."/>
            <person name="Clum A."/>
            <person name="Barry K."/>
            <person name="Grigoriev I.V."/>
            <person name="Martin F.M."/>
            <person name="Stajich J.E."/>
            <person name="Smith M.E."/>
            <person name="Bonito G."/>
            <person name="Spatafora J.W."/>
        </authorList>
    </citation>
    <scope>NUCLEOTIDE SEQUENCE [LARGE SCALE GENOMIC DNA]</scope>
    <source>
        <strain evidence="1 2">GMNB39</strain>
    </source>
</reference>
<dbReference type="OrthoDB" id="10068552at2759"/>
<dbReference type="AlphaFoldDB" id="A0A433CW35"/>
<evidence type="ECO:0000313" key="1">
    <source>
        <dbReference type="EMBL" id="RUP42717.1"/>
    </source>
</evidence>
<protein>
    <submittedName>
        <fullName evidence="1">Uncharacterized protein</fullName>
    </submittedName>
</protein>
<accession>A0A433CW35</accession>